<comment type="caution">
    <text evidence="9">The sequence shown here is derived from an EMBL/GenBank/DDBJ whole genome shotgun (WGS) entry which is preliminary data.</text>
</comment>
<name>A0ABV0RBE2_9TELE</name>
<reference evidence="9 10" key="1">
    <citation type="submission" date="2021-06" db="EMBL/GenBank/DDBJ databases">
        <authorList>
            <person name="Palmer J.M."/>
        </authorList>
    </citation>
    <scope>NUCLEOTIDE SEQUENCE [LARGE SCALE GENOMIC DNA]</scope>
    <source>
        <strain evidence="9 10">XC_2019</strain>
        <tissue evidence="9">Muscle</tissue>
    </source>
</reference>
<keyword evidence="5" id="KW-0862">Zinc</keyword>
<feature type="domain" description="BTB" evidence="8">
    <location>
        <begin position="31"/>
        <end position="111"/>
    </location>
</feature>
<proteinExistence type="predicted"/>
<keyword evidence="10" id="KW-1185">Reference proteome</keyword>
<evidence type="ECO:0000256" key="5">
    <source>
        <dbReference type="ARBA" id="ARBA00022833"/>
    </source>
</evidence>
<feature type="region of interest" description="Disordered" evidence="7">
    <location>
        <begin position="185"/>
        <end position="239"/>
    </location>
</feature>
<protein>
    <recommendedName>
        <fullName evidence="8">BTB domain-containing protein</fullName>
    </recommendedName>
</protein>
<organism evidence="9 10">
    <name type="scientific">Xenoophorus captivus</name>
    <dbReference type="NCBI Taxonomy" id="1517983"/>
    <lineage>
        <taxon>Eukaryota</taxon>
        <taxon>Metazoa</taxon>
        <taxon>Chordata</taxon>
        <taxon>Craniata</taxon>
        <taxon>Vertebrata</taxon>
        <taxon>Euteleostomi</taxon>
        <taxon>Actinopterygii</taxon>
        <taxon>Neopterygii</taxon>
        <taxon>Teleostei</taxon>
        <taxon>Neoteleostei</taxon>
        <taxon>Acanthomorphata</taxon>
        <taxon>Ovalentaria</taxon>
        <taxon>Atherinomorphae</taxon>
        <taxon>Cyprinodontiformes</taxon>
        <taxon>Goodeidae</taxon>
        <taxon>Xenoophorus</taxon>
    </lineage>
</organism>
<evidence type="ECO:0000256" key="3">
    <source>
        <dbReference type="ARBA" id="ARBA00022737"/>
    </source>
</evidence>
<evidence type="ECO:0000256" key="4">
    <source>
        <dbReference type="ARBA" id="ARBA00022771"/>
    </source>
</evidence>
<keyword evidence="4" id="KW-0863">Zinc-finger</keyword>
<evidence type="ECO:0000256" key="2">
    <source>
        <dbReference type="ARBA" id="ARBA00022723"/>
    </source>
</evidence>
<evidence type="ECO:0000256" key="1">
    <source>
        <dbReference type="ARBA" id="ARBA00004123"/>
    </source>
</evidence>
<dbReference type="SMART" id="SM00225">
    <property type="entry name" value="BTB"/>
    <property type="match status" value="1"/>
</dbReference>
<accession>A0ABV0RBE2</accession>
<dbReference type="Proteomes" id="UP001434883">
    <property type="component" value="Unassembled WGS sequence"/>
</dbReference>
<dbReference type="Pfam" id="PF00651">
    <property type="entry name" value="BTB"/>
    <property type="match status" value="1"/>
</dbReference>
<dbReference type="InterPro" id="IPR050457">
    <property type="entry name" value="ZnFinger_BTB_dom_contain"/>
</dbReference>
<dbReference type="SUPFAM" id="SSF54695">
    <property type="entry name" value="POZ domain"/>
    <property type="match status" value="1"/>
</dbReference>
<evidence type="ECO:0000256" key="7">
    <source>
        <dbReference type="SAM" id="MobiDB-lite"/>
    </source>
</evidence>
<comment type="subcellular location">
    <subcellularLocation>
        <location evidence="1">Nucleus</location>
    </subcellularLocation>
</comment>
<feature type="compositionally biased region" description="Polar residues" evidence="7">
    <location>
        <begin position="201"/>
        <end position="226"/>
    </location>
</feature>
<dbReference type="EMBL" id="JAHRIN010042095">
    <property type="protein sequence ID" value="MEQ2205435.1"/>
    <property type="molecule type" value="Genomic_DNA"/>
</dbReference>
<gene>
    <name evidence="9" type="ORF">XENOCAPTIV_029451</name>
</gene>
<dbReference type="PANTHER" id="PTHR46105:SF25">
    <property type="entry name" value="ZGC:110075 PROTEIN"/>
    <property type="match status" value="1"/>
</dbReference>
<evidence type="ECO:0000313" key="10">
    <source>
        <dbReference type="Proteomes" id="UP001434883"/>
    </source>
</evidence>
<evidence type="ECO:0000313" key="9">
    <source>
        <dbReference type="EMBL" id="MEQ2205435.1"/>
    </source>
</evidence>
<dbReference type="Gene3D" id="3.30.710.10">
    <property type="entry name" value="Potassium Channel Kv1.1, Chain A"/>
    <property type="match status" value="1"/>
</dbReference>
<dbReference type="PANTHER" id="PTHR46105">
    <property type="entry name" value="AGAP004733-PA"/>
    <property type="match status" value="1"/>
</dbReference>
<keyword evidence="6" id="KW-0539">Nucleus</keyword>
<keyword evidence="3" id="KW-0677">Repeat</keyword>
<evidence type="ECO:0000256" key="6">
    <source>
        <dbReference type="ARBA" id="ARBA00023242"/>
    </source>
</evidence>
<dbReference type="InterPro" id="IPR011333">
    <property type="entry name" value="SKP1/BTB/POZ_sf"/>
</dbReference>
<dbReference type="PROSITE" id="PS50097">
    <property type="entry name" value="BTB"/>
    <property type="match status" value="1"/>
</dbReference>
<sequence length="239" mass="26144">MRAEGYVKEFTRHSDDVLLNLNELRHRGILTDTTLVVGSVQLQAHCAVLVACRLMHGGFFYSLYSRRVLLQGCGGGSMEQLMTVSLPSTLDPSCVSLLLDFMYTSRLPLTPSIVSGVLAVAAYLQMDHVADTCRDFMQLHCCGCILCAFVGMLSSLQNFLCFSCRFPVVTECFLKPGVFQPCQPGSDEVKEHPDSPLPNARTLSPNSPERSSCHPNSPAESSTCSKNPEVGRRKPGGCY</sequence>
<dbReference type="InterPro" id="IPR000210">
    <property type="entry name" value="BTB/POZ_dom"/>
</dbReference>
<keyword evidence="2" id="KW-0479">Metal-binding</keyword>
<evidence type="ECO:0000259" key="8">
    <source>
        <dbReference type="PROSITE" id="PS50097"/>
    </source>
</evidence>